<dbReference type="Pfam" id="PF14559">
    <property type="entry name" value="TPR_19"/>
    <property type="match status" value="2"/>
</dbReference>
<dbReference type="EMBL" id="SMAP01000001">
    <property type="protein sequence ID" value="TCT26163.1"/>
    <property type="molecule type" value="Genomic_DNA"/>
</dbReference>
<feature type="repeat" description="TPR" evidence="2">
    <location>
        <begin position="281"/>
        <end position="314"/>
    </location>
</feature>
<dbReference type="Proteomes" id="UP000295414">
    <property type="component" value="Unassembled WGS sequence"/>
</dbReference>
<dbReference type="SUPFAM" id="SSF48452">
    <property type="entry name" value="TPR-like"/>
    <property type="match status" value="2"/>
</dbReference>
<feature type="repeat" description="TPR" evidence="2">
    <location>
        <begin position="79"/>
        <end position="112"/>
    </location>
</feature>
<reference evidence="3 4" key="1">
    <citation type="submission" date="2019-03" db="EMBL/GenBank/DDBJ databases">
        <title>Genomic Encyclopedia of Type Strains, Phase IV (KMG-IV): sequencing the most valuable type-strain genomes for metagenomic binning, comparative biology and taxonomic classification.</title>
        <authorList>
            <person name="Goeker M."/>
        </authorList>
    </citation>
    <scope>NUCLEOTIDE SEQUENCE [LARGE SCALE GENOMIC DNA]</scope>
    <source>
        <strain evidence="3 4">DSM 13605</strain>
    </source>
</reference>
<dbReference type="PANTHER" id="PTHR12788:SF10">
    <property type="entry name" value="PROTEIN-TYROSINE SULFOTRANSFERASE"/>
    <property type="match status" value="1"/>
</dbReference>
<dbReference type="AlphaFoldDB" id="A0A4R3NG08"/>
<sequence length="686" mass="74664">MSVEAQAPVAGLDAALAHALRLLETRPELAAEQALAILEAAPGHPGGELVLGMAETAVGDAAGAVRRLAALAQAQPGSAMTWLALGRAQAAQGEDAQAQASMERAVALQPALPGAWLALADLRFSRGDGAGADAAYLQHVRHSVRDPVLMAAADALARGDLPDAETRLRARLSAQPGDVAALRMLAELGARLGRNEEAIALLEQALARAPGFDAARQNYAGLLNRGNRHDEALVEVDRLLERAPDSQSLHNLRAVILGKLGDFEAAIGAYERVLARVPGQWQVWLGYGHALKTAGRTGDAIAAYRRAIALNPGFGGAWWSLANLKTVRFDAADIEAMRTQLRRADLDDDARLHFEFALGKALEDTGEDDAAAFAHYARGNALRRAQLPYDAALARERTRRAIRTYTREFFAERAGAGCPAPDPIFVVGMPRAGSTLVEQILASHPQVEGTMELPAIIAITRQLRERSGNPETTSYHDVLAALPRAELAELGRDYLRRVQPQRREGRPLFIDKMPNNFAHIGLIHAILPNAKIIDARRHPLACCFSNFKQHFARGQAFSYDLADLGHYYADYVMLMAHFDAVLPGRIHRVFHEAMVEDTEAQVRALLDYCGLPFDARCLRFFENPRAVRTASSEQVRRPIYREGLAQWRRFEPWLEPLKQALGPVLEAYPAVPPDLGAAQGGARGDC</sequence>
<evidence type="ECO:0000256" key="1">
    <source>
        <dbReference type="ARBA" id="ARBA00022679"/>
    </source>
</evidence>
<dbReference type="InterPro" id="IPR026634">
    <property type="entry name" value="TPST-like"/>
</dbReference>
<protein>
    <submittedName>
        <fullName evidence="3">Tetratricopeptide repeat protein</fullName>
    </submittedName>
</protein>
<dbReference type="InterPro" id="IPR019734">
    <property type="entry name" value="TPR_rpt"/>
</dbReference>
<dbReference type="SUPFAM" id="SSF52540">
    <property type="entry name" value="P-loop containing nucleoside triphosphate hydrolases"/>
    <property type="match status" value="1"/>
</dbReference>
<evidence type="ECO:0000256" key="2">
    <source>
        <dbReference type="PROSITE-ProRule" id="PRU00339"/>
    </source>
</evidence>
<gene>
    <name evidence="3" type="ORF">EDC34_101491</name>
</gene>
<keyword evidence="1" id="KW-0808">Transferase</keyword>
<accession>A0A4R3NG08</accession>
<dbReference type="Pfam" id="PF13181">
    <property type="entry name" value="TPR_8"/>
    <property type="match status" value="1"/>
</dbReference>
<dbReference type="GO" id="GO:0008476">
    <property type="term" value="F:protein-tyrosine sulfotransferase activity"/>
    <property type="evidence" value="ECO:0007669"/>
    <property type="project" value="InterPro"/>
</dbReference>
<dbReference type="SMART" id="SM00028">
    <property type="entry name" value="TPR"/>
    <property type="match status" value="4"/>
</dbReference>
<proteinExistence type="predicted"/>
<dbReference type="RefSeq" id="WP_240311086.1">
    <property type="nucleotide sequence ID" value="NZ_MSZW01000008.1"/>
</dbReference>
<dbReference type="PROSITE" id="PS50005">
    <property type="entry name" value="TPR"/>
    <property type="match status" value="2"/>
</dbReference>
<keyword evidence="4" id="KW-1185">Reference proteome</keyword>
<evidence type="ECO:0000313" key="4">
    <source>
        <dbReference type="Proteomes" id="UP000295414"/>
    </source>
</evidence>
<dbReference type="InterPro" id="IPR027417">
    <property type="entry name" value="P-loop_NTPase"/>
</dbReference>
<dbReference type="InterPro" id="IPR011990">
    <property type="entry name" value="TPR-like_helical_dom_sf"/>
</dbReference>
<dbReference type="Gene3D" id="3.40.50.300">
    <property type="entry name" value="P-loop containing nucleotide triphosphate hydrolases"/>
    <property type="match status" value="1"/>
</dbReference>
<organism evidence="3 4">
    <name type="scientific">Thermomonas haemolytica</name>
    <dbReference type="NCBI Taxonomy" id="141949"/>
    <lineage>
        <taxon>Bacteria</taxon>
        <taxon>Pseudomonadati</taxon>
        <taxon>Pseudomonadota</taxon>
        <taxon>Gammaproteobacteria</taxon>
        <taxon>Lysobacterales</taxon>
        <taxon>Lysobacteraceae</taxon>
        <taxon>Thermomonas</taxon>
    </lineage>
</organism>
<keyword evidence="2" id="KW-0802">TPR repeat</keyword>
<name>A0A4R3NG08_9GAMM</name>
<dbReference type="PANTHER" id="PTHR12788">
    <property type="entry name" value="PROTEIN-TYROSINE SULFOTRANSFERASE 2"/>
    <property type="match status" value="1"/>
</dbReference>
<dbReference type="Pfam" id="PF13469">
    <property type="entry name" value="Sulfotransfer_3"/>
    <property type="match status" value="1"/>
</dbReference>
<comment type="caution">
    <text evidence="3">The sequence shown here is derived from an EMBL/GenBank/DDBJ whole genome shotgun (WGS) entry which is preliminary data.</text>
</comment>
<evidence type="ECO:0000313" key="3">
    <source>
        <dbReference type="EMBL" id="TCT26163.1"/>
    </source>
</evidence>
<dbReference type="Gene3D" id="1.25.40.10">
    <property type="entry name" value="Tetratricopeptide repeat domain"/>
    <property type="match status" value="3"/>
</dbReference>